<dbReference type="RefSeq" id="WP_188539343.1">
    <property type="nucleotide sequence ID" value="NZ_BMEQ01000025.1"/>
</dbReference>
<evidence type="ECO:0000256" key="1">
    <source>
        <dbReference type="ARBA" id="ARBA00023015"/>
    </source>
</evidence>
<proteinExistence type="predicted"/>
<dbReference type="EMBL" id="BMEQ01000025">
    <property type="protein sequence ID" value="GGG66823.1"/>
    <property type="molecule type" value="Genomic_DNA"/>
</dbReference>
<comment type="caution">
    <text evidence="5">The sequence shown here is derived from an EMBL/GenBank/DDBJ whole genome shotgun (WGS) entry which is preliminary data.</text>
</comment>
<dbReference type="GO" id="GO:0003700">
    <property type="term" value="F:DNA-binding transcription factor activity"/>
    <property type="evidence" value="ECO:0007669"/>
    <property type="project" value="InterPro"/>
</dbReference>
<dbReference type="Proteomes" id="UP000638848">
    <property type="component" value="Unassembled WGS sequence"/>
</dbReference>
<protein>
    <submittedName>
        <fullName evidence="5">AraC family transcriptional regulator</fullName>
    </submittedName>
</protein>
<evidence type="ECO:0000256" key="3">
    <source>
        <dbReference type="ARBA" id="ARBA00023163"/>
    </source>
</evidence>
<dbReference type="SUPFAM" id="SSF46689">
    <property type="entry name" value="Homeodomain-like"/>
    <property type="match status" value="1"/>
</dbReference>
<keyword evidence="6" id="KW-1185">Reference proteome</keyword>
<evidence type="ECO:0000313" key="6">
    <source>
        <dbReference type="Proteomes" id="UP000638848"/>
    </source>
</evidence>
<organism evidence="5 6">
    <name type="scientific">Kocuria dechangensis</name>
    <dbReference type="NCBI Taxonomy" id="1176249"/>
    <lineage>
        <taxon>Bacteria</taxon>
        <taxon>Bacillati</taxon>
        <taxon>Actinomycetota</taxon>
        <taxon>Actinomycetes</taxon>
        <taxon>Micrococcales</taxon>
        <taxon>Micrococcaceae</taxon>
        <taxon>Kocuria</taxon>
    </lineage>
</organism>
<sequence>MTVGPITDAWYHGMESTFGGLRVTPSAASTGRATGAFTATDLGGVRVFGISGTPQHLTLSAGAVRRSATESVKVCAVHRGQCVIEQAGREVVVRPGQFAVYDTSVPYRLSWQGAWECDVMTAPPSALGVAPAALSEAGARAWPTATGAGAMLLQFMGTCLSMPQPGAAVRDHLASAAASLLAGAVLNDVGPVADDAEDLFRRQVEAYVGRSLQQPELGPAEVAAAHHVSVRTIQRLFAGTGKGLSGLIRQRRLEAVRRDLAEPRLAHLTIAEVAARWCLHDAQWLAKAFKAEFDVSPSEFRRSAGRLS</sequence>
<keyword evidence="2" id="KW-0238">DNA-binding</keyword>
<dbReference type="InterPro" id="IPR035418">
    <property type="entry name" value="AraC-bd_2"/>
</dbReference>
<dbReference type="InterPro" id="IPR050204">
    <property type="entry name" value="AraC_XylS_family_regulators"/>
</dbReference>
<dbReference type="Pfam" id="PF12833">
    <property type="entry name" value="HTH_18"/>
    <property type="match status" value="1"/>
</dbReference>
<reference evidence="5" key="1">
    <citation type="journal article" date="2014" name="Int. J. Syst. Evol. Microbiol.">
        <title>Complete genome sequence of Corynebacterium casei LMG S-19264T (=DSM 44701T), isolated from a smear-ripened cheese.</title>
        <authorList>
            <consortium name="US DOE Joint Genome Institute (JGI-PGF)"/>
            <person name="Walter F."/>
            <person name="Albersmeier A."/>
            <person name="Kalinowski J."/>
            <person name="Ruckert C."/>
        </authorList>
    </citation>
    <scope>NUCLEOTIDE SEQUENCE</scope>
    <source>
        <strain evidence="5">CGMCC 1.12187</strain>
    </source>
</reference>
<dbReference type="Gene3D" id="1.10.10.60">
    <property type="entry name" value="Homeodomain-like"/>
    <property type="match status" value="1"/>
</dbReference>
<name>A0A917H3J8_9MICC</name>
<dbReference type="Pfam" id="PF14525">
    <property type="entry name" value="AraC_binding_2"/>
    <property type="match status" value="1"/>
</dbReference>
<dbReference type="PANTHER" id="PTHR46796:SF6">
    <property type="entry name" value="ARAC SUBFAMILY"/>
    <property type="match status" value="1"/>
</dbReference>
<dbReference type="GO" id="GO:0043565">
    <property type="term" value="F:sequence-specific DNA binding"/>
    <property type="evidence" value="ECO:0007669"/>
    <property type="project" value="InterPro"/>
</dbReference>
<accession>A0A917H3J8</accession>
<evidence type="ECO:0000256" key="2">
    <source>
        <dbReference type="ARBA" id="ARBA00023125"/>
    </source>
</evidence>
<dbReference type="AlphaFoldDB" id="A0A917H3J8"/>
<dbReference type="PANTHER" id="PTHR46796">
    <property type="entry name" value="HTH-TYPE TRANSCRIPTIONAL ACTIVATOR RHAS-RELATED"/>
    <property type="match status" value="1"/>
</dbReference>
<gene>
    <name evidence="5" type="ORF">GCM10011374_33740</name>
</gene>
<dbReference type="PROSITE" id="PS01124">
    <property type="entry name" value="HTH_ARAC_FAMILY_2"/>
    <property type="match status" value="1"/>
</dbReference>
<evidence type="ECO:0000313" key="5">
    <source>
        <dbReference type="EMBL" id="GGG66823.1"/>
    </source>
</evidence>
<evidence type="ECO:0000259" key="4">
    <source>
        <dbReference type="PROSITE" id="PS01124"/>
    </source>
</evidence>
<keyword evidence="3" id="KW-0804">Transcription</keyword>
<reference evidence="5" key="2">
    <citation type="submission" date="2020-09" db="EMBL/GenBank/DDBJ databases">
        <authorList>
            <person name="Sun Q."/>
            <person name="Zhou Y."/>
        </authorList>
    </citation>
    <scope>NUCLEOTIDE SEQUENCE</scope>
    <source>
        <strain evidence="5">CGMCC 1.12187</strain>
    </source>
</reference>
<dbReference type="InterPro" id="IPR018060">
    <property type="entry name" value="HTH_AraC"/>
</dbReference>
<feature type="domain" description="HTH araC/xylS-type" evidence="4">
    <location>
        <begin position="202"/>
        <end position="303"/>
    </location>
</feature>
<keyword evidence="1" id="KW-0805">Transcription regulation</keyword>
<dbReference type="InterPro" id="IPR009057">
    <property type="entry name" value="Homeodomain-like_sf"/>
</dbReference>
<dbReference type="SMART" id="SM00342">
    <property type="entry name" value="HTH_ARAC"/>
    <property type="match status" value="1"/>
</dbReference>